<proteinExistence type="predicted"/>
<dbReference type="Proteomes" id="UP000198575">
    <property type="component" value="Unassembled WGS sequence"/>
</dbReference>
<evidence type="ECO:0000256" key="1">
    <source>
        <dbReference type="SAM" id="SignalP"/>
    </source>
</evidence>
<sequence length="183" mass="20545">MNRISPWRRCCVALALLGLALASAATVAAEVSDASRVSVNWTDPAQFTEVRYSHALGQPKPETWLESMRKTVVQRADKLLKPGQHLEVTLTDVKLAGQYEPWRGPAYRDVRVVRDMYPPRIDLRFSLTDANGSVIASGERKLRDPGFLTRGTPNGSDSYRFENRLLKDWLVREFGADDSAARN</sequence>
<evidence type="ECO:0000313" key="2">
    <source>
        <dbReference type="EMBL" id="SFN10745.1"/>
    </source>
</evidence>
<feature type="signal peptide" evidence="1">
    <location>
        <begin position="1"/>
        <end position="28"/>
    </location>
</feature>
<keyword evidence="1" id="KW-0732">Signal</keyword>
<protein>
    <recommendedName>
        <fullName evidence="4">DUF3016 domain-containing protein</fullName>
    </recommendedName>
</protein>
<dbReference type="InterPro" id="IPR021557">
    <property type="entry name" value="DUF3016"/>
</dbReference>
<dbReference type="STRING" id="578942.SAMN05216289_104148"/>
<dbReference type="RefSeq" id="WP_175497917.1">
    <property type="nucleotide sequence ID" value="NZ_FOVF01000004.1"/>
</dbReference>
<dbReference type="AlphaFoldDB" id="A0A1I4WBE4"/>
<dbReference type="Pfam" id="PF11454">
    <property type="entry name" value="DUF3016"/>
    <property type="match status" value="1"/>
</dbReference>
<gene>
    <name evidence="2" type="ORF">SAMN05216289_104148</name>
</gene>
<name>A0A1I4WBE4_9GAMM</name>
<evidence type="ECO:0008006" key="4">
    <source>
        <dbReference type="Google" id="ProtNLM"/>
    </source>
</evidence>
<accession>A0A1I4WBE4</accession>
<dbReference type="EMBL" id="FOVF01000004">
    <property type="protein sequence ID" value="SFN10745.1"/>
    <property type="molecule type" value="Genomic_DNA"/>
</dbReference>
<feature type="chain" id="PRO_5011578501" description="DUF3016 domain-containing protein" evidence="1">
    <location>
        <begin position="29"/>
        <end position="183"/>
    </location>
</feature>
<reference evidence="2 3" key="1">
    <citation type="submission" date="2016-10" db="EMBL/GenBank/DDBJ databases">
        <authorList>
            <person name="de Groot N.N."/>
        </authorList>
    </citation>
    <scope>NUCLEOTIDE SEQUENCE [LARGE SCALE GENOMIC DNA]</scope>
    <source>
        <strain evidence="2 3">CGMCC 1.7659</strain>
    </source>
</reference>
<keyword evidence="3" id="KW-1185">Reference proteome</keyword>
<evidence type="ECO:0000313" key="3">
    <source>
        <dbReference type="Proteomes" id="UP000198575"/>
    </source>
</evidence>
<organism evidence="2 3">
    <name type="scientific">Dokdonella immobilis</name>
    <dbReference type="NCBI Taxonomy" id="578942"/>
    <lineage>
        <taxon>Bacteria</taxon>
        <taxon>Pseudomonadati</taxon>
        <taxon>Pseudomonadota</taxon>
        <taxon>Gammaproteobacteria</taxon>
        <taxon>Lysobacterales</taxon>
        <taxon>Rhodanobacteraceae</taxon>
        <taxon>Dokdonella</taxon>
    </lineage>
</organism>